<reference evidence="2" key="1">
    <citation type="submission" date="2018-11" db="EMBL/GenBank/DDBJ databases">
        <authorList>
            <consortium name="Pathogen Informatics"/>
        </authorList>
    </citation>
    <scope>NUCLEOTIDE SEQUENCE</scope>
</reference>
<keyword evidence="1" id="KW-0472">Membrane</keyword>
<sequence length="109" mass="12113">MVPIPCRSRELRLINPERLADGRPCLYDIKTAFKDSTFASVIGTISLWLWLMLLWPGLGSLFGQFDFGHFSAWVSETIDTSHWSDACVNLLVSYDDTENAGAAGLDGLM</sequence>
<feature type="transmembrane region" description="Helical" evidence="1">
    <location>
        <begin position="37"/>
        <end position="55"/>
    </location>
</feature>
<accession>A0A3S5BNV0</accession>
<keyword evidence="1" id="KW-0812">Transmembrane</keyword>
<dbReference type="Proteomes" id="UP000784294">
    <property type="component" value="Unassembled WGS sequence"/>
</dbReference>
<organism evidence="2 3">
    <name type="scientific">Protopolystoma xenopodis</name>
    <dbReference type="NCBI Taxonomy" id="117903"/>
    <lineage>
        <taxon>Eukaryota</taxon>
        <taxon>Metazoa</taxon>
        <taxon>Spiralia</taxon>
        <taxon>Lophotrochozoa</taxon>
        <taxon>Platyhelminthes</taxon>
        <taxon>Monogenea</taxon>
        <taxon>Polyopisthocotylea</taxon>
        <taxon>Polystomatidea</taxon>
        <taxon>Polystomatidae</taxon>
        <taxon>Protopolystoma</taxon>
    </lineage>
</organism>
<comment type="caution">
    <text evidence="2">The sequence shown here is derived from an EMBL/GenBank/DDBJ whole genome shotgun (WGS) entry which is preliminary data.</text>
</comment>
<proteinExistence type="predicted"/>
<evidence type="ECO:0000256" key="1">
    <source>
        <dbReference type="SAM" id="Phobius"/>
    </source>
</evidence>
<keyword evidence="3" id="KW-1185">Reference proteome</keyword>
<protein>
    <submittedName>
        <fullName evidence="2">Uncharacterized protein</fullName>
    </submittedName>
</protein>
<dbReference type="OrthoDB" id="10049971at2759"/>
<gene>
    <name evidence="2" type="ORF">PXEA_LOCUS25848</name>
</gene>
<name>A0A3S5BNV0_9PLAT</name>
<dbReference type="AlphaFoldDB" id="A0A3S5BNV0"/>
<keyword evidence="1" id="KW-1133">Transmembrane helix</keyword>
<evidence type="ECO:0000313" key="2">
    <source>
        <dbReference type="EMBL" id="VEL32408.1"/>
    </source>
</evidence>
<evidence type="ECO:0000313" key="3">
    <source>
        <dbReference type="Proteomes" id="UP000784294"/>
    </source>
</evidence>
<dbReference type="EMBL" id="CAAALY010244148">
    <property type="protein sequence ID" value="VEL32408.1"/>
    <property type="molecule type" value="Genomic_DNA"/>
</dbReference>